<keyword evidence="4" id="KW-1185">Reference proteome</keyword>
<feature type="compositionally biased region" description="Basic and acidic residues" evidence="1">
    <location>
        <begin position="1"/>
        <end position="21"/>
    </location>
</feature>
<dbReference type="InParanoid" id="B7Q5S9"/>
<dbReference type="EMBL" id="DS863226">
    <property type="protein sequence ID" value="EEC14201.1"/>
    <property type="molecule type" value="Genomic_DNA"/>
</dbReference>
<dbReference type="EMBL" id="ABJB010027692">
    <property type="status" value="NOT_ANNOTATED_CDS"/>
    <property type="molecule type" value="Genomic_DNA"/>
</dbReference>
<dbReference type="AlphaFoldDB" id="B7Q5S9"/>
<dbReference type="VEuPathDB" id="VectorBase:ISCW020988"/>
<dbReference type="EnsemblMetazoa" id="ISCW020988-RA">
    <property type="protein sequence ID" value="ISCW020988-PA"/>
    <property type="gene ID" value="ISCW020988"/>
</dbReference>
<name>B7Q5S9_IXOSC</name>
<dbReference type="Proteomes" id="UP000001555">
    <property type="component" value="Unassembled WGS sequence"/>
</dbReference>
<reference evidence="3" key="2">
    <citation type="submission" date="2020-05" db="UniProtKB">
        <authorList>
            <consortium name="EnsemblMetazoa"/>
        </authorList>
    </citation>
    <scope>IDENTIFICATION</scope>
    <source>
        <strain evidence="3">wikel</strain>
    </source>
</reference>
<accession>B7Q5S9</accession>
<dbReference type="PaxDb" id="6945-B7Q5S9"/>
<feature type="region of interest" description="Disordered" evidence="1">
    <location>
        <begin position="1"/>
        <end position="91"/>
    </location>
</feature>
<evidence type="ECO:0000313" key="2">
    <source>
        <dbReference type="EMBL" id="EEC14201.1"/>
    </source>
</evidence>
<organism>
    <name type="scientific">Ixodes scapularis</name>
    <name type="common">Black-legged tick</name>
    <name type="synonym">Deer tick</name>
    <dbReference type="NCBI Taxonomy" id="6945"/>
    <lineage>
        <taxon>Eukaryota</taxon>
        <taxon>Metazoa</taxon>
        <taxon>Ecdysozoa</taxon>
        <taxon>Arthropoda</taxon>
        <taxon>Chelicerata</taxon>
        <taxon>Arachnida</taxon>
        <taxon>Acari</taxon>
        <taxon>Parasitiformes</taxon>
        <taxon>Ixodida</taxon>
        <taxon>Ixodoidea</taxon>
        <taxon>Ixodidae</taxon>
        <taxon>Ixodinae</taxon>
        <taxon>Ixodes</taxon>
    </lineage>
</organism>
<sequence length="108" mass="11937">MASQRDDDCHCRNLDGIKSREAPTGMRATAGRLGPSGGPQLLEATPGGDSHRQYWTRPKQPSSKTGQRKVYARSTGPMNARPAWPRDYDFSPTRPPVYGALTWHDLGE</sequence>
<evidence type="ECO:0000313" key="4">
    <source>
        <dbReference type="Proteomes" id="UP000001555"/>
    </source>
</evidence>
<evidence type="ECO:0000313" key="3">
    <source>
        <dbReference type="EnsemblMetazoa" id="ISCW020988-PA"/>
    </source>
</evidence>
<reference evidence="2 4" key="1">
    <citation type="submission" date="2008-03" db="EMBL/GenBank/DDBJ databases">
        <title>Annotation of Ixodes scapularis.</title>
        <authorList>
            <consortium name="Ixodes scapularis Genome Project Consortium"/>
            <person name="Caler E."/>
            <person name="Hannick L.I."/>
            <person name="Bidwell S."/>
            <person name="Joardar V."/>
            <person name="Thiagarajan M."/>
            <person name="Amedeo P."/>
            <person name="Galinsky K.J."/>
            <person name="Schobel S."/>
            <person name="Inman J."/>
            <person name="Hostetler J."/>
            <person name="Miller J."/>
            <person name="Hammond M."/>
            <person name="Megy K."/>
            <person name="Lawson D."/>
            <person name="Kodira C."/>
            <person name="Sutton G."/>
            <person name="Meyer J."/>
            <person name="Hill C.A."/>
            <person name="Birren B."/>
            <person name="Nene V."/>
            <person name="Collins F."/>
            <person name="Alarcon-Chaidez F."/>
            <person name="Wikel S."/>
            <person name="Strausberg R."/>
        </authorList>
    </citation>
    <scope>NUCLEOTIDE SEQUENCE [LARGE SCALE GENOMIC DNA]</scope>
    <source>
        <strain evidence="4">Wikel</strain>
        <strain evidence="2">Wikel colony</strain>
    </source>
</reference>
<dbReference type="VEuPathDB" id="VectorBase:ISCI020988"/>
<proteinExistence type="predicted"/>
<gene>
    <name evidence="2" type="ORF">IscW_ISCW020988</name>
</gene>
<evidence type="ECO:0000256" key="1">
    <source>
        <dbReference type="SAM" id="MobiDB-lite"/>
    </source>
</evidence>
<dbReference type="HOGENOM" id="CLU_2199846_0_0_1"/>
<protein>
    <submittedName>
        <fullName evidence="2 3">Uncharacterized protein</fullName>
    </submittedName>
</protein>